<evidence type="ECO:0000313" key="8">
    <source>
        <dbReference type="EMBL" id="MET7014510.1"/>
    </source>
</evidence>
<keyword evidence="9" id="KW-1185">Reference proteome</keyword>
<keyword evidence="4 5" id="KW-0560">Oxidoreductase</keyword>
<keyword evidence="3 5" id="KW-0479">Metal-binding</keyword>
<dbReference type="Pfam" id="PF02777">
    <property type="entry name" value="Sod_Fe_C"/>
    <property type="match status" value="1"/>
</dbReference>
<dbReference type="PRINTS" id="PR01703">
    <property type="entry name" value="MNSODISMTASE"/>
</dbReference>
<dbReference type="PROSITE" id="PS00088">
    <property type="entry name" value="SOD_MN"/>
    <property type="match status" value="1"/>
</dbReference>
<evidence type="ECO:0000256" key="2">
    <source>
        <dbReference type="ARBA" id="ARBA00012682"/>
    </source>
</evidence>
<dbReference type="PANTHER" id="PTHR42769:SF3">
    <property type="entry name" value="SUPEROXIDE DISMUTASE [FE] 2, CHLOROPLASTIC"/>
    <property type="match status" value="1"/>
</dbReference>
<dbReference type="Gene3D" id="3.55.40.20">
    <property type="entry name" value="Iron/manganese superoxide dismutase, C-terminal domain"/>
    <property type="match status" value="1"/>
</dbReference>
<dbReference type="PANTHER" id="PTHR42769">
    <property type="entry name" value="SUPEROXIDE DISMUTASE"/>
    <property type="match status" value="1"/>
</dbReference>
<evidence type="ECO:0000259" key="6">
    <source>
        <dbReference type="Pfam" id="PF00081"/>
    </source>
</evidence>
<comment type="similarity">
    <text evidence="1 5">Belongs to the iron/manganese superoxide dismutase family.</text>
</comment>
<comment type="catalytic activity">
    <reaction evidence="5">
        <text>2 superoxide + 2 H(+) = H2O2 + O2</text>
        <dbReference type="Rhea" id="RHEA:20696"/>
        <dbReference type="ChEBI" id="CHEBI:15378"/>
        <dbReference type="ChEBI" id="CHEBI:15379"/>
        <dbReference type="ChEBI" id="CHEBI:16240"/>
        <dbReference type="ChEBI" id="CHEBI:18421"/>
        <dbReference type="EC" id="1.15.1.1"/>
    </reaction>
</comment>
<gene>
    <name evidence="8" type="ORF">ABXR19_09945</name>
</gene>
<name>A0ABV2TKR1_9RHOO</name>
<evidence type="ECO:0000256" key="4">
    <source>
        <dbReference type="ARBA" id="ARBA00023002"/>
    </source>
</evidence>
<dbReference type="SUPFAM" id="SSF54719">
    <property type="entry name" value="Fe,Mn superoxide dismutase (SOD), C-terminal domain"/>
    <property type="match status" value="1"/>
</dbReference>
<dbReference type="InterPro" id="IPR036314">
    <property type="entry name" value="SOD_C_sf"/>
</dbReference>
<comment type="function">
    <text evidence="5">Destroys radicals which are normally produced within the cells and which are toxic to biological systems.</text>
</comment>
<dbReference type="InterPro" id="IPR019832">
    <property type="entry name" value="Mn/Fe_SOD_C"/>
</dbReference>
<evidence type="ECO:0000313" key="9">
    <source>
        <dbReference type="Proteomes" id="UP001549691"/>
    </source>
</evidence>
<dbReference type="EC" id="1.15.1.1" evidence="2 5"/>
<dbReference type="Pfam" id="PF00081">
    <property type="entry name" value="Sod_Fe_N"/>
    <property type="match status" value="1"/>
</dbReference>
<evidence type="ECO:0000259" key="7">
    <source>
        <dbReference type="Pfam" id="PF02777"/>
    </source>
</evidence>
<dbReference type="InterPro" id="IPR001189">
    <property type="entry name" value="Mn/Fe_SOD"/>
</dbReference>
<dbReference type="InterPro" id="IPR019831">
    <property type="entry name" value="Mn/Fe_SOD_N"/>
</dbReference>
<evidence type="ECO:0000256" key="1">
    <source>
        <dbReference type="ARBA" id="ARBA00008714"/>
    </source>
</evidence>
<proteinExistence type="inferred from homology"/>
<dbReference type="SUPFAM" id="SSF46609">
    <property type="entry name" value="Fe,Mn superoxide dismutase (SOD), N-terminal domain"/>
    <property type="match status" value="1"/>
</dbReference>
<dbReference type="PIRSF" id="PIRSF000349">
    <property type="entry name" value="SODismutase"/>
    <property type="match status" value="1"/>
</dbReference>
<protein>
    <recommendedName>
        <fullName evidence="2 5">Superoxide dismutase</fullName>
        <ecNumber evidence="2 5">1.15.1.1</ecNumber>
    </recommendedName>
</protein>
<feature type="domain" description="Manganese/iron superoxide dismutase N-terminal" evidence="6">
    <location>
        <begin position="3"/>
        <end position="82"/>
    </location>
</feature>
<dbReference type="RefSeq" id="WP_354601074.1">
    <property type="nucleotide sequence ID" value="NZ_JBEWZI010000009.1"/>
</dbReference>
<dbReference type="Gene3D" id="1.10.287.990">
    <property type="entry name" value="Fe,Mn superoxide dismutase (SOD) domain"/>
    <property type="match status" value="1"/>
</dbReference>
<accession>A0ABV2TKR1</accession>
<dbReference type="InterPro" id="IPR019833">
    <property type="entry name" value="Mn/Fe_SOD_BS"/>
</dbReference>
<organism evidence="8 9">
    <name type="scientific">Uliginosibacterium flavum</name>
    <dbReference type="NCBI Taxonomy" id="1396831"/>
    <lineage>
        <taxon>Bacteria</taxon>
        <taxon>Pseudomonadati</taxon>
        <taxon>Pseudomonadota</taxon>
        <taxon>Betaproteobacteria</taxon>
        <taxon>Rhodocyclales</taxon>
        <taxon>Zoogloeaceae</taxon>
        <taxon>Uliginosibacterium</taxon>
    </lineage>
</organism>
<dbReference type="Proteomes" id="UP001549691">
    <property type="component" value="Unassembled WGS sequence"/>
</dbReference>
<feature type="domain" description="Manganese/iron superoxide dismutase C-terminal" evidence="7">
    <location>
        <begin position="89"/>
        <end position="190"/>
    </location>
</feature>
<sequence>MAHTLPALPYAKTALVPHISEETFEYHYGKHHQAYVTNLNNLIPGTEFENASLEEIIKKASGGIYNNAAQVWNHTFFWNSMKPAGGGAPSGALAAAIDAKFGSFDAFKEAFTKSAVGNFGSSWTWLVKKADGSVDILNTGAAGNPLTTGDIPLIAIDLWEHAYYIDYRNARPKFVETFLTSLANWDFAAANFA</sequence>
<dbReference type="EMBL" id="JBEWZI010000009">
    <property type="protein sequence ID" value="MET7014510.1"/>
    <property type="molecule type" value="Genomic_DNA"/>
</dbReference>
<dbReference type="InterPro" id="IPR036324">
    <property type="entry name" value="Mn/Fe_SOD_N_sf"/>
</dbReference>
<reference evidence="8 9" key="1">
    <citation type="submission" date="2024-07" db="EMBL/GenBank/DDBJ databases">
        <title>Uliginosibacterium flavum JJ3220;KACC:17644.</title>
        <authorList>
            <person name="Kim M.K."/>
        </authorList>
    </citation>
    <scope>NUCLEOTIDE SEQUENCE [LARGE SCALE GENOMIC DNA]</scope>
    <source>
        <strain evidence="8 9">KACC:17644</strain>
    </source>
</reference>
<evidence type="ECO:0000256" key="5">
    <source>
        <dbReference type="RuleBase" id="RU000414"/>
    </source>
</evidence>
<comment type="caution">
    <text evidence="8">The sequence shown here is derived from an EMBL/GenBank/DDBJ whole genome shotgun (WGS) entry which is preliminary data.</text>
</comment>
<evidence type="ECO:0000256" key="3">
    <source>
        <dbReference type="ARBA" id="ARBA00022723"/>
    </source>
</evidence>